<dbReference type="EMBL" id="OZ035830">
    <property type="protein sequence ID" value="CAL1613327.1"/>
    <property type="molecule type" value="Genomic_DNA"/>
</dbReference>
<proteinExistence type="predicted"/>
<dbReference type="Proteomes" id="UP001497482">
    <property type="component" value="Chromosome 8"/>
</dbReference>
<dbReference type="InterPro" id="IPR052119">
    <property type="entry name" value="ElonginBC-PRC2_ViralRestrict"/>
</dbReference>
<organism evidence="1 2">
    <name type="scientific">Knipowitschia caucasica</name>
    <name type="common">Caucasian dwarf goby</name>
    <name type="synonym">Pomatoschistus caucasicus</name>
    <dbReference type="NCBI Taxonomy" id="637954"/>
    <lineage>
        <taxon>Eukaryota</taxon>
        <taxon>Metazoa</taxon>
        <taxon>Chordata</taxon>
        <taxon>Craniata</taxon>
        <taxon>Vertebrata</taxon>
        <taxon>Euteleostomi</taxon>
        <taxon>Actinopterygii</taxon>
        <taxon>Neopterygii</taxon>
        <taxon>Teleostei</taxon>
        <taxon>Neoteleostei</taxon>
        <taxon>Acanthomorphata</taxon>
        <taxon>Gobiaria</taxon>
        <taxon>Gobiiformes</taxon>
        <taxon>Gobioidei</taxon>
        <taxon>Gobiidae</taxon>
        <taxon>Gobiinae</taxon>
        <taxon>Knipowitschia</taxon>
    </lineage>
</organism>
<sequence length="458" mass="52244">MVEAAEMASVITLSSDSDSDSEVEIVGYFSNKNVTFPLSWVRVEVDALHVQSNNNYIKPRSNSGVLDLTGHDNNIGMQAHKTFLADAESHAVMLCSRSLSMVYSCIEVSYPEGTLQLLSDLLKPGYYPPKDITLHLLKDILLNPQCPLHFCRKAFSLLIQTQRNKFVDKESVSWNWEMLNDVMENKELRPEIVCMFLNYVAQTLEDDFNTKKSTSAPNESIVKVMLSFDKQFPQIRDVCTWLFSVIVKSTDDNHSKGDQISFSRMVVRFQKMLSLALEVDSSPAIASAKLSQELFHVLISNAPLRPQRMLLLDSLQSKRLRCKLLEHLLDYSCPVKTSVPMSLSLLLHFLKNCILSPDPNDGTDKWRRWEELLCHLWTLLLSYSNAMKDYLSGSLKEQRHTTGTWIYKPEDVLTICAVREAAEAFMSRSQDDIGEALPLHVEESLTYLQDYLMEKCQH</sequence>
<dbReference type="GO" id="GO:0032184">
    <property type="term" value="F:SUMO polymer binding"/>
    <property type="evidence" value="ECO:0007669"/>
    <property type="project" value="TreeGrafter"/>
</dbReference>
<evidence type="ECO:0000313" key="1">
    <source>
        <dbReference type="EMBL" id="CAL1613327.1"/>
    </source>
</evidence>
<dbReference type="AlphaFoldDB" id="A0AAV2MJ61"/>
<evidence type="ECO:0008006" key="3">
    <source>
        <dbReference type="Google" id="ProtNLM"/>
    </source>
</evidence>
<accession>A0AAV2MJ61</accession>
<gene>
    <name evidence="1" type="ORF">KC01_LOCUS39560</name>
</gene>
<reference evidence="1 2" key="1">
    <citation type="submission" date="2024-04" db="EMBL/GenBank/DDBJ databases">
        <authorList>
            <person name="Waldvogel A.-M."/>
            <person name="Schoenle A."/>
        </authorList>
    </citation>
    <scope>NUCLEOTIDE SEQUENCE [LARGE SCALE GENOMIC DNA]</scope>
</reference>
<name>A0AAV2MJ61_KNICA</name>
<dbReference type="PANTHER" id="PTHR23187">
    <property type="entry name" value="FLJ44216 PROTEIN-RELATED"/>
    <property type="match status" value="1"/>
</dbReference>
<protein>
    <recommendedName>
        <fullName evidence="3">SUMO-interacting motif-containing protein 1</fullName>
    </recommendedName>
</protein>
<keyword evidence="2" id="KW-1185">Reference proteome</keyword>
<evidence type="ECO:0000313" key="2">
    <source>
        <dbReference type="Proteomes" id="UP001497482"/>
    </source>
</evidence>
<dbReference type="PANTHER" id="PTHR23187:SF3">
    <property type="entry name" value="SUMO-INTERACTING MOTIF-CONTAINING PROTEIN 1"/>
    <property type="match status" value="1"/>
</dbReference>